<protein>
    <submittedName>
        <fullName evidence="1">Uncharacterized protein</fullName>
    </submittedName>
</protein>
<evidence type="ECO:0000313" key="1">
    <source>
        <dbReference type="EMBL" id="GAB58189.1"/>
    </source>
</evidence>
<dbReference type="STRING" id="562729.RNAN_1160"/>
<proteinExistence type="predicted"/>
<keyword evidence="2" id="KW-1185">Reference proteome</keyword>
<dbReference type="AlphaFoldDB" id="I1DVW1"/>
<comment type="caution">
    <text evidence="1">The sequence shown here is derived from an EMBL/GenBank/DDBJ whole genome shotgun (WGS) entry which is preliminary data.</text>
</comment>
<dbReference type="EMBL" id="BAFK01000005">
    <property type="protein sequence ID" value="GAB58189.1"/>
    <property type="molecule type" value="Genomic_DNA"/>
</dbReference>
<name>I1DVW1_9GAMM</name>
<sequence length="45" mass="5320">MLPYSCGEKMALSVDQNRHNDKIMFKFNTITLITIRIINLFRVSF</sequence>
<evidence type="ECO:0000313" key="2">
    <source>
        <dbReference type="Proteomes" id="UP000004374"/>
    </source>
</evidence>
<accession>I1DVW1</accession>
<dbReference type="Proteomes" id="UP000004374">
    <property type="component" value="Unassembled WGS sequence"/>
</dbReference>
<reference evidence="1 2" key="1">
    <citation type="journal article" date="2012" name="J. Bacteriol.">
        <title>Genome Sequence of the Protease-Producing Bacterium Rheinheimera nanhaiensis E407-8T, Isolated from Deep-Sea Sediment of the South China Sea.</title>
        <authorList>
            <person name="Zhang X.-Y."/>
            <person name="Zhang Y.-J."/>
            <person name="Qin Q.-L."/>
            <person name="Xie B.-B."/>
            <person name="Chen X.-L."/>
            <person name="Zhou B.-C."/>
            <person name="Zhang Y.-Z."/>
        </authorList>
    </citation>
    <scope>NUCLEOTIDE SEQUENCE [LARGE SCALE GENOMIC DNA]</scope>
    <source>
        <strain evidence="1 2">E407-8</strain>
    </source>
</reference>
<organism evidence="1 2">
    <name type="scientific">Rheinheimera nanhaiensis E407-8</name>
    <dbReference type="NCBI Taxonomy" id="562729"/>
    <lineage>
        <taxon>Bacteria</taxon>
        <taxon>Pseudomonadati</taxon>
        <taxon>Pseudomonadota</taxon>
        <taxon>Gammaproteobacteria</taxon>
        <taxon>Chromatiales</taxon>
        <taxon>Chromatiaceae</taxon>
        <taxon>Rheinheimera</taxon>
    </lineage>
</organism>
<gene>
    <name evidence="1" type="ORF">RNAN_1160</name>
</gene>